<sequence length="199" mass="22004">MGACMSCAASSNGSEKTIKVMQIDGTVREFPSPVVVAELMLDHPQHYVCHCNSSHKLRVPAALPADVQLEVGQVYYLIPCLSLKSGADSLFKLKNSSSAQIMNAKAKRSFRSLGGILELLKIKQKTSISPMVLSTESTSKSFSKETHEAPRVTEGGIWDADLEEEISNRLRMMSRSRSWRPKLQTIEEMGFPIRGDRSC</sequence>
<organism evidence="1 2">
    <name type="scientific">Diphasiastrum complanatum</name>
    <name type="common">Issler's clubmoss</name>
    <name type="synonym">Lycopodium complanatum</name>
    <dbReference type="NCBI Taxonomy" id="34168"/>
    <lineage>
        <taxon>Eukaryota</taxon>
        <taxon>Viridiplantae</taxon>
        <taxon>Streptophyta</taxon>
        <taxon>Embryophyta</taxon>
        <taxon>Tracheophyta</taxon>
        <taxon>Lycopodiopsida</taxon>
        <taxon>Lycopodiales</taxon>
        <taxon>Lycopodiaceae</taxon>
        <taxon>Lycopodioideae</taxon>
        <taxon>Diphasiastrum</taxon>
    </lineage>
</organism>
<protein>
    <submittedName>
        <fullName evidence="1">Uncharacterized protein</fullName>
    </submittedName>
</protein>
<keyword evidence="2" id="KW-1185">Reference proteome</keyword>
<proteinExistence type="predicted"/>
<comment type="caution">
    <text evidence="1">The sequence shown here is derived from an EMBL/GenBank/DDBJ whole genome shotgun (WGS) entry which is preliminary data.</text>
</comment>
<evidence type="ECO:0000313" key="2">
    <source>
        <dbReference type="Proteomes" id="UP001162992"/>
    </source>
</evidence>
<dbReference type="Proteomes" id="UP001162992">
    <property type="component" value="Chromosome 2"/>
</dbReference>
<dbReference type="EMBL" id="CM055093">
    <property type="protein sequence ID" value="KAJ7567260.1"/>
    <property type="molecule type" value="Genomic_DNA"/>
</dbReference>
<reference evidence="2" key="1">
    <citation type="journal article" date="2024" name="Proc. Natl. Acad. Sci. U.S.A.">
        <title>Extraordinary preservation of gene collinearity over three hundred million years revealed in homosporous lycophytes.</title>
        <authorList>
            <person name="Li C."/>
            <person name="Wickell D."/>
            <person name="Kuo L.Y."/>
            <person name="Chen X."/>
            <person name="Nie B."/>
            <person name="Liao X."/>
            <person name="Peng D."/>
            <person name="Ji J."/>
            <person name="Jenkins J."/>
            <person name="Williams M."/>
            <person name="Shu S."/>
            <person name="Plott C."/>
            <person name="Barry K."/>
            <person name="Rajasekar S."/>
            <person name="Grimwood J."/>
            <person name="Han X."/>
            <person name="Sun S."/>
            <person name="Hou Z."/>
            <person name="He W."/>
            <person name="Dai G."/>
            <person name="Sun C."/>
            <person name="Schmutz J."/>
            <person name="Leebens-Mack J.H."/>
            <person name="Li F.W."/>
            <person name="Wang L."/>
        </authorList>
    </citation>
    <scope>NUCLEOTIDE SEQUENCE [LARGE SCALE GENOMIC DNA]</scope>
    <source>
        <strain evidence="2">cv. PW_Plant_1</strain>
    </source>
</reference>
<name>A0ACC2ELI6_DIPCM</name>
<gene>
    <name evidence="1" type="ORF">O6H91_02G139400</name>
</gene>
<evidence type="ECO:0000313" key="1">
    <source>
        <dbReference type="EMBL" id="KAJ7567260.1"/>
    </source>
</evidence>
<accession>A0ACC2ELI6</accession>